<gene>
    <name evidence="2" type="ORF">VSH64_34730</name>
</gene>
<name>A0ABZ1I0R0_9PSEU</name>
<evidence type="ECO:0000313" key="2">
    <source>
        <dbReference type="EMBL" id="WSE27973.1"/>
    </source>
</evidence>
<dbReference type="EMBL" id="CP142149">
    <property type="protein sequence ID" value="WSE27973.1"/>
    <property type="molecule type" value="Genomic_DNA"/>
</dbReference>
<proteinExistence type="predicted"/>
<organism evidence="2 3">
    <name type="scientific">Amycolatopsis rhabdoformis</name>
    <dbReference type="NCBI Taxonomy" id="1448059"/>
    <lineage>
        <taxon>Bacteria</taxon>
        <taxon>Bacillati</taxon>
        <taxon>Actinomycetota</taxon>
        <taxon>Actinomycetes</taxon>
        <taxon>Pseudonocardiales</taxon>
        <taxon>Pseudonocardiaceae</taxon>
        <taxon>Amycolatopsis</taxon>
    </lineage>
</organism>
<protein>
    <submittedName>
        <fullName evidence="2">Uncharacterized protein</fullName>
    </submittedName>
</protein>
<feature type="region of interest" description="Disordered" evidence="1">
    <location>
        <begin position="213"/>
        <end position="235"/>
    </location>
</feature>
<dbReference type="Proteomes" id="UP001330812">
    <property type="component" value="Chromosome"/>
</dbReference>
<accession>A0ABZ1I0R0</accession>
<reference evidence="2 3" key="1">
    <citation type="journal article" date="2015" name="Int. J. Syst. Evol. Microbiol.">
        <title>Amycolatopsis rhabdoformis sp. nov., an actinomycete isolated from a tropical forest soil.</title>
        <authorList>
            <person name="Souza W.R."/>
            <person name="Silva R.E."/>
            <person name="Goodfellow M."/>
            <person name="Busarakam K."/>
            <person name="Figueiro F.S."/>
            <person name="Ferreira D."/>
            <person name="Rodrigues-Filho E."/>
            <person name="Moraes L.A.B."/>
            <person name="Zucchi T.D."/>
        </authorList>
    </citation>
    <scope>NUCLEOTIDE SEQUENCE [LARGE SCALE GENOMIC DNA]</scope>
    <source>
        <strain evidence="2 3">NCIMB 14900</strain>
    </source>
</reference>
<evidence type="ECO:0000313" key="3">
    <source>
        <dbReference type="Proteomes" id="UP001330812"/>
    </source>
</evidence>
<keyword evidence="3" id="KW-1185">Reference proteome</keyword>
<dbReference type="RefSeq" id="WP_326566976.1">
    <property type="nucleotide sequence ID" value="NZ_CP142149.1"/>
</dbReference>
<sequence length="242" mass="26495">MGFDRDDVVLAELDMPSTAAANEQLDDLLRPDGERVEPSAEYEARDATGSVRITVDAQRRLSGVDIRHDWSSRIPPEGLADGLFDTYVKAIQRAMVVELANSGDAPRRHDAIDGMADDIDRKPYHEWLAGIRARISAIDTQLDDIRRAEAIQAAPQNSVLRSPLGYFTLHLRNGGPAGMTGSADLLAKVGSGVDRLRQDFCEMFTAAGLAAPNSSTVRPARPAGPRAHHEDDEDSFEFRFDV</sequence>
<evidence type="ECO:0000256" key="1">
    <source>
        <dbReference type="SAM" id="MobiDB-lite"/>
    </source>
</evidence>